<keyword evidence="2" id="KW-1133">Transmembrane helix</keyword>
<feature type="region of interest" description="Disordered" evidence="1">
    <location>
        <begin position="1430"/>
        <end position="1519"/>
    </location>
</feature>
<feature type="compositionally biased region" description="Basic and acidic residues" evidence="1">
    <location>
        <begin position="1500"/>
        <end position="1519"/>
    </location>
</feature>
<evidence type="ECO:0000259" key="3">
    <source>
        <dbReference type="PROSITE" id="PS50994"/>
    </source>
</evidence>
<feature type="region of interest" description="Disordered" evidence="1">
    <location>
        <begin position="2405"/>
        <end position="2425"/>
    </location>
</feature>
<protein>
    <submittedName>
        <fullName evidence="5">Retrovirus-related Pol polyprotein from transposon RE2 (Retro element 2) (AtRE2)</fullName>
    </submittedName>
</protein>
<gene>
    <name evidence="4" type="ORF">C1SCF055_LOCUS16654</name>
</gene>
<dbReference type="InterPro" id="IPR013103">
    <property type="entry name" value="RVT_2"/>
</dbReference>
<dbReference type="GO" id="GO:0015074">
    <property type="term" value="P:DNA integration"/>
    <property type="evidence" value="ECO:0007669"/>
    <property type="project" value="InterPro"/>
</dbReference>
<evidence type="ECO:0000313" key="6">
    <source>
        <dbReference type="Proteomes" id="UP001152797"/>
    </source>
</evidence>
<dbReference type="Proteomes" id="UP001152797">
    <property type="component" value="Unassembled WGS sequence"/>
</dbReference>
<feature type="compositionally biased region" description="Basic residues" evidence="1">
    <location>
        <begin position="1439"/>
        <end position="1450"/>
    </location>
</feature>
<dbReference type="Gene3D" id="3.30.420.10">
    <property type="entry name" value="Ribonuclease H-like superfamily/Ribonuclease H"/>
    <property type="match status" value="1"/>
</dbReference>
<feature type="domain" description="Integrase catalytic" evidence="3">
    <location>
        <begin position="954"/>
        <end position="1084"/>
    </location>
</feature>
<evidence type="ECO:0000313" key="5">
    <source>
        <dbReference type="EMBL" id="CAL4776900.1"/>
    </source>
</evidence>
<feature type="compositionally biased region" description="Basic and acidic residues" evidence="1">
    <location>
        <begin position="1254"/>
        <end position="1268"/>
    </location>
</feature>
<dbReference type="GO" id="GO:0003676">
    <property type="term" value="F:nucleic acid binding"/>
    <property type="evidence" value="ECO:0007669"/>
    <property type="project" value="InterPro"/>
</dbReference>
<dbReference type="SUPFAM" id="SSF53098">
    <property type="entry name" value="Ribonuclease H-like"/>
    <property type="match status" value="1"/>
</dbReference>
<feature type="compositionally biased region" description="Acidic residues" evidence="1">
    <location>
        <begin position="1230"/>
        <end position="1239"/>
    </location>
</feature>
<evidence type="ECO:0000256" key="2">
    <source>
        <dbReference type="SAM" id="Phobius"/>
    </source>
</evidence>
<evidence type="ECO:0000313" key="4">
    <source>
        <dbReference type="EMBL" id="CAI3989588.1"/>
    </source>
</evidence>
<evidence type="ECO:0000256" key="1">
    <source>
        <dbReference type="SAM" id="MobiDB-lite"/>
    </source>
</evidence>
<keyword evidence="6" id="KW-1185">Reference proteome</keyword>
<reference evidence="4" key="1">
    <citation type="submission" date="2022-10" db="EMBL/GenBank/DDBJ databases">
        <authorList>
            <person name="Chen Y."/>
            <person name="Dougan E. K."/>
            <person name="Chan C."/>
            <person name="Rhodes N."/>
            <person name="Thang M."/>
        </authorList>
    </citation>
    <scope>NUCLEOTIDE SEQUENCE</scope>
</reference>
<feature type="region of interest" description="Disordered" evidence="1">
    <location>
        <begin position="1218"/>
        <end position="1301"/>
    </location>
</feature>
<dbReference type="EMBL" id="CAMXCT020001386">
    <property type="protein sequence ID" value="CAL1142963.1"/>
    <property type="molecule type" value="Genomic_DNA"/>
</dbReference>
<organism evidence="4">
    <name type="scientific">Cladocopium goreaui</name>
    <dbReference type="NCBI Taxonomy" id="2562237"/>
    <lineage>
        <taxon>Eukaryota</taxon>
        <taxon>Sar</taxon>
        <taxon>Alveolata</taxon>
        <taxon>Dinophyceae</taxon>
        <taxon>Suessiales</taxon>
        <taxon>Symbiodiniaceae</taxon>
        <taxon>Cladocopium</taxon>
    </lineage>
</organism>
<feature type="transmembrane region" description="Helical" evidence="2">
    <location>
        <begin position="2247"/>
        <end position="2265"/>
    </location>
</feature>
<dbReference type="InterPro" id="IPR001584">
    <property type="entry name" value="Integrase_cat-core"/>
</dbReference>
<dbReference type="EMBL" id="CAMXCT030001386">
    <property type="protein sequence ID" value="CAL4776900.1"/>
    <property type="molecule type" value="Genomic_DNA"/>
</dbReference>
<feature type="transmembrane region" description="Helical" evidence="2">
    <location>
        <begin position="2179"/>
        <end position="2201"/>
    </location>
</feature>
<proteinExistence type="predicted"/>
<keyword evidence="2" id="KW-0472">Membrane</keyword>
<sequence>MSYKGSSGGFSRPNAYGSAEEESLYVDKNSVVHYDGAPKLAEEYEERVMLGFQTLTTAERAGYAAKLKNALHGRAWTLCHRKPEISATKLLDLSKGTGDGQGPQEAVKLVVSTVRKACERVAPLLKNQAFEDFFFEKGKRRSGEPISDFIQRRENEYERLQSLSQGHTTLSTDLQAFFLLRNSGASIQQQKAILGQAGNEFDWDKIVEAMMIQMDNDHSGSWQKGGRKGYNPPSTAASSKGWAYAVEEETYNEESMEYDAGDEYYEHHTDAWVADDTTADDEGIYDDIEEFEQSLEVLVVDSMSAEELEIFAVESQRLARSASHYAQKRKMVQKGKTNRGFNPNAIAHNRTAVSLDGKLTLNSGQLQDTLAQVKSRTKCHACGQQGRRGGFLQRAGVAAAMIITGVTGSVVVEDAPAMSAADIFMVNDMQLTATDIPGSVQVFANHSSNDEMIPPGFAVIDTAALLGCAGDNALDQFLHTFKVQQLKVGLAGREARVALHRLSNSRVPILFGLPQLRALGAILNLEGKYGPSVVFSNVSQDSVPLKYSRTGHLMIDIANWGRTVKRKQTIIDTKHIEVFPVINAETSQAEKRILRTKERKKVQKMADEAKAHGKAIWKVLRGDQKSKEQIMVKELYCGRGGGAVTAAAKNAGVAVGRPRDLVLGDNFLNSSEQHQIMQELEEEDPHTVVIAFPCDPWSPLSNFKDDYLKQWEQSEAFNHLKFLRRVCQSQTRRGRHFLIENPASSQAWKLMPWLLEMPHHTITMHQCRFGLKDHNKNFILKPTRLVSSSPTIAAEMSLKCLGDHEHAPVQGRGRGVSASLAEWTPEMGEAILRGILLQFQYDAACGFPVYDMQDMPENFHPTEVFVNDADRLRRSAAVVFREAEESEFNVWSDVPSLLRSAIIKVHKQYSHSLQGDELVRHLRLGGASETAVKAAKLFSCEVCEREARNLPRPVAAVPKYEKFGECIAMDVAFVPCLNDHLHAFLVVVDMATHFTVASYLCSGENPGDTCKPTSEQTRRALLDWCELLGIPQRCQIDQDSSFRGIFKATLDTFGIEDILVARDAHWSHGMVERRVLMLKEMIAKVVPEFEVFHLLNVFWEPTPPCLKSSLVEDCILLCNEMTLMERRLHLQQLCEESFAKASHNSALRRVLLSQVRRQPGPFELHSMVMYKRKMAKHAMHHTWHGPARVIGKDVHGYWLIHRGMPILAHPNNMRRAVDSEMYDNPGAPPADDEDGDDGPSEGPMPGSQRGVLDLTREIPDNPIERADGLDFVPQSRFGDGLPMSSHPADQPDQSFEPPDLPYDEKEFEYQAEDLLDPQQLPEDLQMIEGKADGWQIRAGHGPTELVTNPENYILPDPFPEFELRTTRVKLQDGWYVLEDRAPWKEQPNPGRPVEQPYEKMIAVFNRDDGYRAPPHGLQEDEVILDEKPEERRLRSVSRSSRRRKRRRRAKEKAMDETSIPEEPQSQQNFEEQPEPAERRREALDDVPHSLKRGYATESEDPAKLARHEEERDVGESKHHDETDALFAAFMADRLCDHYEKRNKHVEYNHKKVYEQLKEFSKSVIDDAMQRGLDKEFSTWSKFDAIEVISPAEASEIRRTQKDKVISSRCVWTRKEAEDGKLEMKCRIVGRGFQEQFDEGLRRDSPTCSQLLVNLICSIAASRGMKLTAADVRGAFLQGLKIERDLYFELPTNLGSATIGNIAPGSLLKLKKSIYGVNDAARQWYQSFRAILIKLGWEPLTFENAGFVFRDQTTQQVLALMALHVDDVLLAMDFQRFPDECRKLETDLKSSVEWGSWQACLDGRVKFCGRSYKQLKDFTVEIDVDDYVNYMTPYRVGRDKLKQRDRPLTAEELRAFRGVLGQLQWYVRIAGYDLQFAVSQLASQLRGPTVGDLAEAARLSRMIQQEHRGRKMVFRPGINFEKDEIAVVAIHDASFANTEGHKSQKGHWIALANKEMLHDKSKLHRMHMLQWHSGKIQRVVRSTLSAEAYSCSEALDSLNFLRGTLCEMLHLQQVSKEYANKLHTIPGVCVTDCRSLYDCLHSERTLLSDKRLSLEAAIIRQSLTENMEIHWVSTEQQLADCLTKTLGKKGLAYIQRVLEDNQWMLGPDPRVVIKRERIRDEKAGKIASQQESQAVNSDYARAKARNGMSANTLLVTTFASCFTSVEGSADEYHRVFPTDWLMIASVTAAVLFAGILCSYHLIHRRTLKVVTLRVLEKFEQWSLVSFATWFCTVFAFACGEFLDGKSSSSWNFAMYIIPICIGCYYIKNYIDKRFSAMTQALREEHRSILKQVSEELKVHGELVKEQSRAMQYKLEGCRVYLKDAMDDFQNGMDFAMNGLATNQRRLHEEITATHGRSFRVLDETNSRVYAIQRGVRRLLLEADVGTSSMGSDERRSVLRRRMIRRDVPGTPTSSPDVSIFSEDRPQDDHEAELMMLDAIRESNPDMDDEDLVAHLTASIDAATKERDLETVRELQRMINLINFERPTEND</sequence>
<keyword evidence="2" id="KW-0812">Transmembrane</keyword>
<name>A0A9P1CF93_9DINO</name>
<dbReference type="InterPro" id="IPR012337">
    <property type="entry name" value="RNaseH-like_sf"/>
</dbReference>
<feature type="transmembrane region" description="Helical" evidence="2">
    <location>
        <begin position="2222"/>
        <end position="2241"/>
    </location>
</feature>
<dbReference type="InterPro" id="IPR036397">
    <property type="entry name" value="RNaseH_sf"/>
</dbReference>
<feature type="compositionally biased region" description="Basic and acidic residues" evidence="1">
    <location>
        <begin position="1475"/>
        <end position="1488"/>
    </location>
</feature>
<comment type="caution">
    <text evidence="4">The sequence shown here is derived from an EMBL/GenBank/DDBJ whole genome shotgun (WGS) entry which is preliminary data.</text>
</comment>
<dbReference type="OrthoDB" id="430476at2759"/>
<dbReference type="PROSITE" id="PS50994">
    <property type="entry name" value="INTEGRASE"/>
    <property type="match status" value="1"/>
</dbReference>
<reference evidence="5 6" key="2">
    <citation type="submission" date="2024-05" db="EMBL/GenBank/DDBJ databases">
        <authorList>
            <person name="Chen Y."/>
            <person name="Shah S."/>
            <person name="Dougan E. K."/>
            <person name="Thang M."/>
            <person name="Chan C."/>
        </authorList>
    </citation>
    <scope>NUCLEOTIDE SEQUENCE [LARGE SCALE GENOMIC DNA]</scope>
</reference>
<dbReference type="Pfam" id="PF07727">
    <property type="entry name" value="RVT_2"/>
    <property type="match status" value="1"/>
</dbReference>
<dbReference type="EMBL" id="CAMXCT010001386">
    <property type="protein sequence ID" value="CAI3989588.1"/>
    <property type="molecule type" value="Genomic_DNA"/>
</dbReference>
<accession>A0A9P1CF93</accession>